<dbReference type="EMBL" id="CM001376">
    <property type="protein sequence ID" value="EHM13744.1"/>
    <property type="molecule type" value="Genomic_DNA"/>
</dbReference>
<dbReference type="RefSeq" id="WP_008519414.1">
    <property type="nucleotide sequence ID" value="NZ_CM001376.1"/>
</dbReference>
<dbReference type="STRING" id="885272.JonanDRAFT_1380"/>
<organism evidence="1 2">
    <name type="scientific">Jonquetella anthropi DSM 22815</name>
    <dbReference type="NCBI Taxonomy" id="885272"/>
    <lineage>
        <taxon>Bacteria</taxon>
        <taxon>Thermotogati</taxon>
        <taxon>Synergistota</taxon>
        <taxon>Synergistia</taxon>
        <taxon>Synergistales</taxon>
        <taxon>Dethiosulfovibrionaceae</taxon>
        <taxon>Jonquetella</taxon>
    </lineage>
</organism>
<reference evidence="1 2" key="1">
    <citation type="submission" date="2011-11" db="EMBL/GenBank/DDBJ databases">
        <title>The Noncontiguous Finished genome of Jonquetella anthropi DSM 22815.</title>
        <authorList>
            <consortium name="US DOE Joint Genome Institute (JGI-PGF)"/>
            <person name="Lucas S."/>
            <person name="Copeland A."/>
            <person name="Lapidus A."/>
            <person name="Glavina del Rio T."/>
            <person name="Dalin E."/>
            <person name="Tice H."/>
            <person name="Bruce D."/>
            <person name="Goodwin L."/>
            <person name="Pitluck S."/>
            <person name="Peters L."/>
            <person name="Mikhailova N."/>
            <person name="Held B."/>
            <person name="Kyrpides N."/>
            <person name="Mavromatis K."/>
            <person name="Ivanova N."/>
            <person name="Markowitz V."/>
            <person name="Cheng J.-F."/>
            <person name="Hugenholtz P."/>
            <person name="Woyke T."/>
            <person name="Wu D."/>
            <person name="Gronow S."/>
            <person name="Wellnitz S."/>
            <person name="Brambilla E."/>
            <person name="Klenk H.-P."/>
            <person name="Eisen J.A."/>
        </authorList>
    </citation>
    <scope>NUCLEOTIDE SEQUENCE [LARGE SCALE GENOMIC DNA]</scope>
    <source>
        <strain evidence="1 2">DSM 22815</strain>
    </source>
</reference>
<keyword evidence="2" id="KW-1185">Reference proteome</keyword>
<proteinExistence type="predicted"/>
<evidence type="ECO:0000313" key="1">
    <source>
        <dbReference type="EMBL" id="EHM13744.1"/>
    </source>
</evidence>
<dbReference type="Proteomes" id="UP000003806">
    <property type="component" value="Chromosome"/>
</dbReference>
<dbReference type="HOGENOM" id="CLU_1388607_0_0_0"/>
<accession>H0UMP1</accession>
<dbReference type="AlphaFoldDB" id="H0UMP1"/>
<sequence length="196" mass="21940">MSVSGICRIETTLSLGGEEVPGRLYLLSCDCGDLLDVTYLFERDENPLKPRRGVICWMQTAFVFVHPVQPLQRLFRLRWPKRGWRELVRRVLAALDFLPGVVARAAFLACRRPMKAELVTLFSPPAAELAVAALRRMKLNPLCRVDADGSVTLCEMALPSVRLPAWRAFEWGMTGFVRVPAELLGYADGSSSICMN</sequence>
<evidence type="ECO:0000313" key="2">
    <source>
        <dbReference type="Proteomes" id="UP000003806"/>
    </source>
</evidence>
<dbReference type="OrthoDB" id="3268648at2"/>
<protein>
    <submittedName>
        <fullName evidence="1">Uncharacterized protein</fullName>
    </submittedName>
</protein>
<gene>
    <name evidence="1" type="ORF">JonanDRAFT_1380</name>
</gene>
<name>H0UMP1_9BACT</name>